<keyword evidence="11 17" id="KW-1133">Transmembrane helix</keyword>
<feature type="transmembrane region" description="Helical" evidence="17">
    <location>
        <begin position="309"/>
        <end position="329"/>
    </location>
</feature>
<evidence type="ECO:0000256" key="17">
    <source>
        <dbReference type="RuleBase" id="RU003297"/>
    </source>
</evidence>
<dbReference type="GO" id="GO:0003954">
    <property type="term" value="F:NADH dehydrogenase activity"/>
    <property type="evidence" value="ECO:0007669"/>
    <property type="project" value="TreeGrafter"/>
</dbReference>
<keyword evidence="12 17" id="KW-0520">NAD</keyword>
<evidence type="ECO:0000256" key="14">
    <source>
        <dbReference type="ARBA" id="ARBA00023128"/>
    </source>
</evidence>
<feature type="transmembrane region" description="Helical" evidence="17">
    <location>
        <begin position="61"/>
        <end position="82"/>
    </location>
</feature>
<organism evidence="20">
    <name type="scientific">Gerrhopilus ceylonicus</name>
    <name type="common">Jan's worm snake</name>
    <dbReference type="NCBI Taxonomy" id="3148149"/>
    <lineage>
        <taxon>Eukaryota</taxon>
        <taxon>Metazoa</taxon>
        <taxon>Chordata</taxon>
        <taxon>Craniata</taxon>
        <taxon>Vertebrata</taxon>
        <taxon>Euteleostomi</taxon>
        <taxon>Lepidosauria</taxon>
        <taxon>Squamata</taxon>
        <taxon>Bifurcata</taxon>
        <taxon>Unidentata</taxon>
        <taxon>Episquamata</taxon>
        <taxon>Toxicofera</taxon>
        <taxon>Serpentes</taxon>
        <taxon>Typhlopoidea</taxon>
        <taxon>Gerrhopilidae</taxon>
        <taxon>Gerrhopilus</taxon>
    </lineage>
</organism>
<dbReference type="PRINTS" id="PR01437">
    <property type="entry name" value="NUOXDRDTASE4"/>
</dbReference>
<comment type="subcellular location">
    <subcellularLocation>
        <location evidence="2 17">Mitochondrion membrane</location>
        <topology evidence="2 17">Multi-pass membrane protein</topology>
    </subcellularLocation>
</comment>
<evidence type="ECO:0000256" key="7">
    <source>
        <dbReference type="ARBA" id="ARBA00022660"/>
    </source>
</evidence>
<evidence type="ECO:0000256" key="15">
    <source>
        <dbReference type="ARBA" id="ARBA00023136"/>
    </source>
</evidence>
<dbReference type="Pfam" id="PF01059">
    <property type="entry name" value="Oxidored_q5_N"/>
    <property type="match status" value="1"/>
</dbReference>
<evidence type="ECO:0000256" key="13">
    <source>
        <dbReference type="ARBA" id="ARBA00023075"/>
    </source>
</evidence>
<keyword evidence="10 17" id="KW-0249">Electron transport</keyword>
<keyword evidence="9" id="KW-1278">Translocase</keyword>
<dbReference type="InterPro" id="IPR003918">
    <property type="entry name" value="NADH_UbQ_OxRdtase"/>
</dbReference>
<dbReference type="EC" id="7.1.1.2" evidence="4 17"/>
<proteinExistence type="inferred from homology"/>
<dbReference type="GO" id="GO:0042773">
    <property type="term" value="P:ATP synthesis coupled electron transport"/>
    <property type="evidence" value="ECO:0007669"/>
    <property type="project" value="InterPro"/>
</dbReference>
<keyword evidence="6 17" id="KW-0813">Transport</keyword>
<dbReference type="PANTHER" id="PTHR43507">
    <property type="entry name" value="NADH-UBIQUINONE OXIDOREDUCTASE CHAIN 4"/>
    <property type="match status" value="1"/>
</dbReference>
<comment type="function">
    <text evidence="17">Core subunit of the mitochondrial membrane respiratory chain NADH dehydrogenase (Complex I) which catalyzes electron transfer from NADH through the respiratory chain, using ubiquinone as an electron acceptor. Essential for the catalytic activity and assembly of complex I.</text>
</comment>
<feature type="transmembrane region" description="Helical" evidence="17">
    <location>
        <begin position="193"/>
        <end position="216"/>
    </location>
</feature>
<dbReference type="InterPro" id="IPR000260">
    <property type="entry name" value="NADH4_N"/>
</dbReference>
<evidence type="ECO:0000313" key="20">
    <source>
        <dbReference type="EMBL" id="CAL37017.1"/>
    </source>
</evidence>
<feature type="transmembrane region" description="Helical" evidence="17">
    <location>
        <begin position="350"/>
        <end position="373"/>
    </location>
</feature>
<protein>
    <recommendedName>
        <fullName evidence="5 17">NADH-ubiquinone oxidoreductase chain 4</fullName>
        <ecNumber evidence="4 17">7.1.1.2</ecNumber>
    </recommendedName>
</protein>
<dbReference type="GO" id="GO:0031966">
    <property type="term" value="C:mitochondrial membrane"/>
    <property type="evidence" value="ECO:0007669"/>
    <property type="project" value="UniProtKB-SubCell"/>
</dbReference>
<dbReference type="InterPro" id="IPR010227">
    <property type="entry name" value="NADH_Q_OxRdtase_chainM/4"/>
</dbReference>
<keyword evidence="7 17" id="KW-0679">Respiratory chain</keyword>
<evidence type="ECO:0000256" key="11">
    <source>
        <dbReference type="ARBA" id="ARBA00022989"/>
    </source>
</evidence>
<evidence type="ECO:0000256" key="1">
    <source>
        <dbReference type="ARBA" id="ARBA00003257"/>
    </source>
</evidence>
<evidence type="ECO:0000256" key="8">
    <source>
        <dbReference type="ARBA" id="ARBA00022692"/>
    </source>
</evidence>
<dbReference type="Pfam" id="PF00361">
    <property type="entry name" value="Proton_antipo_M"/>
    <property type="match status" value="1"/>
</dbReference>
<dbReference type="NCBIfam" id="TIGR01972">
    <property type="entry name" value="NDH_I_M"/>
    <property type="match status" value="1"/>
</dbReference>
<keyword evidence="8 17" id="KW-0812">Transmembrane</keyword>
<dbReference type="PANTHER" id="PTHR43507:SF20">
    <property type="entry name" value="NADH-UBIQUINONE OXIDOREDUCTASE CHAIN 4"/>
    <property type="match status" value="1"/>
</dbReference>
<feature type="domain" description="NADH:ubiquinone oxidoreductase chain 4 N-terminal" evidence="19">
    <location>
        <begin position="1"/>
        <end position="109"/>
    </location>
</feature>
<keyword evidence="15 17" id="KW-0472">Membrane</keyword>
<dbReference type="GO" id="GO:0015990">
    <property type="term" value="P:electron transport coupled proton transport"/>
    <property type="evidence" value="ECO:0007669"/>
    <property type="project" value="TreeGrafter"/>
</dbReference>
<feature type="transmembrane region" description="Helical" evidence="17">
    <location>
        <begin position="393"/>
        <end position="412"/>
    </location>
</feature>
<dbReference type="AlphaFoldDB" id="A0PDM5"/>
<comment type="catalytic activity">
    <reaction evidence="16 17">
        <text>a ubiquinone + NADH + 5 H(+)(in) = a ubiquinol + NAD(+) + 4 H(+)(out)</text>
        <dbReference type="Rhea" id="RHEA:29091"/>
        <dbReference type="Rhea" id="RHEA-COMP:9565"/>
        <dbReference type="Rhea" id="RHEA-COMP:9566"/>
        <dbReference type="ChEBI" id="CHEBI:15378"/>
        <dbReference type="ChEBI" id="CHEBI:16389"/>
        <dbReference type="ChEBI" id="CHEBI:17976"/>
        <dbReference type="ChEBI" id="CHEBI:57540"/>
        <dbReference type="ChEBI" id="CHEBI:57945"/>
        <dbReference type="EC" id="7.1.1.2"/>
    </reaction>
</comment>
<feature type="transmembrane region" description="Helical" evidence="17">
    <location>
        <begin position="149"/>
        <end position="167"/>
    </location>
</feature>
<evidence type="ECO:0000256" key="4">
    <source>
        <dbReference type="ARBA" id="ARBA00012944"/>
    </source>
</evidence>
<evidence type="ECO:0000256" key="3">
    <source>
        <dbReference type="ARBA" id="ARBA00009025"/>
    </source>
</evidence>
<evidence type="ECO:0000256" key="9">
    <source>
        <dbReference type="ARBA" id="ARBA00022967"/>
    </source>
</evidence>
<gene>
    <name evidence="20" type="primary">nd4</name>
</gene>
<geneLocation type="mitochondrion" evidence="20"/>
<feature type="transmembrane region" description="Helical" evidence="17">
    <location>
        <begin position="223"/>
        <end position="244"/>
    </location>
</feature>
<feature type="domain" description="NADH:quinone oxidoreductase/Mrp antiporter transmembrane" evidence="18">
    <location>
        <begin position="112"/>
        <end position="402"/>
    </location>
</feature>
<evidence type="ECO:0000256" key="2">
    <source>
        <dbReference type="ARBA" id="ARBA00004225"/>
    </source>
</evidence>
<evidence type="ECO:0000256" key="6">
    <source>
        <dbReference type="ARBA" id="ARBA00022448"/>
    </source>
</evidence>
<comment type="similarity">
    <text evidence="3 17">Belongs to the complex I subunit 4 family.</text>
</comment>
<evidence type="ECO:0000256" key="10">
    <source>
        <dbReference type="ARBA" id="ARBA00022982"/>
    </source>
</evidence>
<evidence type="ECO:0000256" key="16">
    <source>
        <dbReference type="ARBA" id="ARBA00049551"/>
    </source>
</evidence>
<evidence type="ECO:0000256" key="12">
    <source>
        <dbReference type="ARBA" id="ARBA00023027"/>
    </source>
</evidence>
<dbReference type="GO" id="GO:0048039">
    <property type="term" value="F:ubiquinone binding"/>
    <property type="evidence" value="ECO:0007669"/>
    <property type="project" value="TreeGrafter"/>
</dbReference>
<dbReference type="GO" id="GO:0008137">
    <property type="term" value="F:NADH dehydrogenase (ubiquinone) activity"/>
    <property type="evidence" value="ECO:0007669"/>
    <property type="project" value="UniProtKB-UniRule"/>
</dbReference>
<feature type="transmembrane region" description="Helical" evidence="17">
    <location>
        <begin position="118"/>
        <end position="137"/>
    </location>
</feature>
<accession>A0PDM5</accession>
<feature type="transmembrane region" description="Helical" evidence="17">
    <location>
        <begin position="285"/>
        <end position="303"/>
    </location>
</feature>
<dbReference type="InterPro" id="IPR001750">
    <property type="entry name" value="ND/Mrp_TM"/>
</dbReference>
<evidence type="ECO:0000259" key="18">
    <source>
        <dbReference type="Pfam" id="PF00361"/>
    </source>
</evidence>
<name>A0PDM5_9SAUR</name>
<evidence type="ECO:0000259" key="19">
    <source>
        <dbReference type="Pfam" id="PF01059"/>
    </source>
</evidence>
<dbReference type="EMBL" id="AM236345">
    <property type="protein sequence ID" value="CAL37017.1"/>
    <property type="molecule type" value="Genomic_DNA"/>
</dbReference>
<feature type="transmembrane region" description="Helical" evidence="17">
    <location>
        <begin position="256"/>
        <end position="273"/>
    </location>
</feature>
<comment type="function">
    <text evidence="1">Core subunit of the mitochondrial membrane respiratory chain NADH dehydrogenase (Complex I) that is believed to belong to the minimal assembly required for catalysis. Complex I functions in the transfer of electrons from NADH to the respiratory chain. The immediate electron acceptor for the enzyme is believed to be ubiquinone.</text>
</comment>
<feature type="transmembrane region" description="Helical" evidence="17">
    <location>
        <begin position="94"/>
        <end position="112"/>
    </location>
</feature>
<evidence type="ECO:0000256" key="5">
    <source>
        <dbReference type="ARBA" id="ARBA00021006"/>
    </source>
</evidence>
<keyword evidence="13 17" id="KW-0830">Ubiquinone</keyword>
<reference evidence="20" key="1">
    <citation type="journal article" date="2006" name="Zool. Scr.">
        <title>A mitogenomic study on the phylogenetic position of snakes.</title>
        <authorList>
            <person name="Douglas D."/>
            <person name="Janke A."/>
            <person name="Arnason U."/>
        </authorList>
    </citation>
    <scope>NUCLEOTIDE SEQUENCE</scope>
</reference>
<sequence>MMKLIIPTMLMLPMTMLTKKSMLFPTITTYSLLLAFTSTPWLKQELITKSLANNYLDIDQISAPLLVLSYWLLPLMVMASQSSLSNEPIMRQRIFLMSLMTLHTFIVITFTASSLMYLYIAFEATLIPTMVLITRWGHQAERLTAGTYFMLYTLFSSMPLLIAILFIEKNMMIPSLFFPTTGMFMPTNTTLNIIMWTACLMAFLVKMPMYGFHLWLPKAHVEAPIAGSMVLAAILLKMGGYGMIRIFQALPPMNTNFFMPLIIISLWGVLMTNMTCMQQTDLKSLIAYSSVGHMALVISAILIQTPWGIKGAMLLMIAHGFTSSLLFCLTNISYERTHSRLLTLTKGMYIYFPLMTTWWLLANLMNIALPPLMNFTGEIMIMSTLFNWSTPTIIHMATGMIITAMYSLHMLISTQFGKPTPYINFKQPSHTREHLLITLHIIPLILISTKPELIM</sequence>
<keyword evidence="14 17" id="KW-0496">Mitochondrion</keyword>
<reference evidence="20" key="2">
    <citation type="submission" date="2006-03" db="EMBL/GenBank/DDBJ databases">
        <authorList>
            <person name="Douglas D.A."/>
        </authorList>
    </citation>
    <scope>NUCLEOTIDE SEQUENCE</scope>
</reference>